<keyword evidence="3" id="KW-1185">Reference proteome</keyword>
<protein>
    <submittedName>
        <fullName evidence="2">Heme oxygenase</fullName>
    </submittedName>
</protein>
<organism evidence="2 3">
    <name type="scientific">Streptomyces azureus</name>
    <dbReference type="NCBI Taxonomy" id="146537"/>
    <lineage>
        <taxon>Bacteria</taxon>
        <taxon>Bacillati</taxon>
        <taxon>Actinomycetota</taxon>
        <taxon>Actinomycetes</taxon>
        <taxon>Kitasatosporales</taxon>
        <taxon>Streptomycetaceae</taxon>
        <taxon>Streptomyces</taxon>
    </lineage>
</organism>
<dbReference type="RefSeq" id="WP_167745699.1">
    <property type="nucleotide sequence ID" value="NZ_DF968228.1"/>
</dbReference>
<feature type="region of interest" description="Disordered" evidence="1">
    <location>
        <begin position="1"/>
        <end position="21"/>
    </location>
</feature>
<dbReference type="PATRIC" id="fig|146537.3.peg.2009"/>
<dbReference type="EMBL" id="DF968228">
    <property type="protein sequence ID" value="GAP47165.1"/>
    <property type="molecule type" value="Genomic_DNA"/>
</dbReference>
<name>A0A0K8PGZ1_STRAJ</name>
<proteinExistence type="predicted"/>
<dbReference type="Proteomes" id="UP000053859">
    <property type="component" value="Unassembled WGS sequence"/>
</dbReference>
<dbReference type="AlphaFoldDB" id="A0A0K8PGZ1"/>
<evidence type="ECO:0000313" key="3">
    <source>
        <dbReference type="Proteomes" id="UP000053859"/>
    </source>
</evidence>
<sequence length="50" mass="5366">MATAHAGDDDPGHRNDKDHIPCSRYLGEIGTDTADLEWGGAVCHKGVFDI</sequence>
<accession>A0A0K8PGZ1</accession>
<reference evidence="2" key="1">
    <citation type="journal article" date="2015" name="Genome Announc.">
        <title>Draft Genome Sequence of Thiostrepton-Producing Streptomyces azureus ATCC 14921.</title>
        <authorList>
            <person name="Sakihara K."/>
            <person name="Maeda J."/>
            <person name="Tashiro K."/>
            <person name="Fujino Y."/>
            <person name="Kuhara S."/>
            <person name="Ohshima T."/>
            <person name="Ogata S."/>
            <person name="Doi K."/>
        </authorList>
    </citation>
    <scope>NUCLEOTIDE SEQUENCE [LARGE SCALE GENOMIC DNA]</scope>
    <source>
        <strain evidence="2">ATCC14921</strain>
    </source>
</reference>
<evidence type="ECO:0000313" key="2">
    <source>
        <dbReference type="EMBL" id="GAP47165.1"/>
    </source>
</evidence>
<gene>
    <name evidence="2" type="ORF">SAZU_1902</name>
</gene>
<evidence type="ECO:0000256" key="1">
    <source>
        <dbReference type="SAM" id="MobiDB-lite"/>
    </source>
</evidence>